<dbReference type="Pfam" id="PF00551">
    <property type="entry name" value="Formyl_trans_N"/>
    <property type="match status" value="1"/>
</dbReference>
<gene>
    <name evidence="3" type="ordered locus">Taci_0279</name>
</gene>
<evidence type="ECO:0000259" key="2">
    <source>
        <dbReference type="Pfam" id="PF02911"/>
    </source>
</evidence>
<dbReference type="InterPro" id="IPR036477">
    <property type="entry name" value="Formyl_transf_N_sf"/>
</dbReference>
<feature type="domain" description="Formyl transferase N-terminal" evidence="1">
    <location>
        <begin position="24"/>
        <end position="176"/>
    </location>
</feature>
<dbReference type="OrthoDB" id="9802815at2"/>
<dbReference type="STRING" id="525903.Taci_0279"/>
<dbReference type="InterPro" id="IPR002376">
    <property type="entry name" value="Formyl_transf_N"/>
</dbReference>
<dbReference type="Gene3D" id="3.40.50.12230">
    <property type="match status" value="1"/>
</dbReference>
<evidence type="ECO:0000259" key="1">
    <source>
        <dbReference type="Pfam" id="PF00551"/>
    </source>
</evidence>
<dbReference type="GO" id="GO:0005829">
    <property type="term" value="C:cytosol"/>
    <property type="evidence" value="ECO:0007669"/>
    <property type="project" value="TreeGrafter"/>
</dbReference>
<dbReference type="KEGG" id="tai:Taci_0279"/>
<dbReference type="Pfam" id="PF02911">
    <property type="entry name" value="Formyl_trans_C"/>
    <property type="match status" value="1"/>
</dbReference>
<dbReference type="PATRIC" id="fig|525903.6.peg.284"/>
<dbReference type="EnsemblBacteria" id="ACZ18516">
    <property type="protein sequence ID" value="ACZ18516"/>
    <property type="gene ID" value="Taci_0279"/>
</dbReference>
<dbReference type="AlphaFoldDB" id="D1B8B3"/>
<keyword evidence="3" id="KW-0808">Transferase</keyword>
<dbReference type="RefSeq" id="WP_012869032.1">
    <property type="nucleotide sequence ID" value="NC_013522.1"/>
</dbReference>
<dbReference type="NCBIfam" id="NF005414">
    <property type="entry name" value="PRK06988.1"/>
    <property type="match status" value="1"/>
</dbReference>
<reference evidence="3 4" key="1">
    <citation type="journal article" date="2009" name="Stand. Genomic Sci.">
        <title>Complete genome sequence of Thermanaerovibrio acidaminovorans type strain (Su883).</title>
        <authorList>
            <person name="Chovatia M."/>
            <person name="Sikorski J."/>
            <person name="Schroder M."/>
            <person name="Lapidus A."/>
            <person name="Nolan M."/>
            <person name="Tice H."/>
            <person name="Glavina Del Rio T."/>
            <person name="Copeland A."/>
            <person name="Cheng J.F."/>
            <person name="Lucas S."/>
            <person name="Chen F."/>
            <person name="Bruce D."/>
            <person name="Goodwin L."/>
            <person name="Pitluck S."/>
            <person name="Ivanova N."/>
            <person name="Mavromatis K."/>
            <person name="Ovchinnikova G."/>
            <person name="Pati A."/>
            <person name="Chen A."/>
            <person name="Palaniappan K."/>
            <person name="Land M."/>
            <person name="Hauser L."/>
            <person name="Chang Y.J."/>
            <person name="Jeffries C.D."/>
            <person name="Chain P."/>
            <person name="Saunders E."/>
            <person name="Detter J.C."/>
            <person name="Brettin T."/>
            <person name="Rohde M."/>
            <person name="Goker M."/>
            <person name="Spring S."/>
            <person name="Bristow J."/>
            <person name="Markowitz V."/>
            <person name="Hugenholtz P."/>
            <person name="Kyrpides N.C."/>
            <person name="Klenk H.P."/>
            <person name="Eisen J.A."/>
        </authorList>
    </citation>
    <scope>NUCLEOTIDE SEQUENCE [LARGE SCALE GENOMIC DNA]</scope>
    <source>
        <strain evidence="4">ATCC 49978 / DSM 6589 / Su883</strain>
    </source>
</reference>
<dbReference type="eggNOG" id="COG0223">
    <property type="taxonomic scope" value="Bacteria"/>
</dbReference>
<dbReference type="GO" id="GO:0004479">
    <property type="term" value="F:methionyl-tRNA formyltransferase activity"/>
    <property type="evidence" value="ECO:0007669"/>
    <property type="project" value="TreeGrafter"/>
</dbReference>
<dbReference type="EMBL" id="CP001818">
    <property type="protein sequence ID" value="ACZ18516.1"/>
    <property type="molecule type" value="Genomic_DNA"/>
</dbReference>
<dbReference type="HOGENOM" id="CLU_033347_2_0_0"/>
<accession>D1B8B3</accession>
<dbReference type="InterPro" id="IPR011034">
    <property type="entry name" value="Formyl_transferase-like_C_sf"/>
</dbReference>
<evidence type="ECO:0000313" key="4">
    <source>
        <dbReference type="Proteomes" id="UP000002030"/>
    </source>
</evidence>
<dbReference type="InterPro" id="IPR005793">
    <property type="entry name" value="Formyl_trans_C"/>
</dbReference>
<dbReference type="Proteomes" id="UP000002030">
    <property type="component" value="Chromosome"/>
</dbReference>
<dbReference type="PANTHER" id="PTHR11138">
    <property type="entry name" value="METHIONYL-TRNA FORMYLTRANSFERASE"/>
    <property type="match status" value="1"/>
</dbReference>
<dbReference type="SUPFAM" id="SSF53328">
    <property type="entry name" value="Formyltransferase"/>
    <property type="match status" value="1"/>
</dbReference>
<sequence>MRPRVAVCAYSQVGTRCLESLLELGANVVALFTHQDNPSENLWFRTPDRVAERHRIPVIRDSLRSPEGAMALRELKPDLLLSFYYRDMIPGELLEIPPLGAFNVHGSLLPRYRGRVSVHWAMIMGEMRTGATLHVMTPRPDDGPVVDREEVPIHLHDTSRDVMERLAEAAHRLIRRAYPTLEDGSYRAVPQDQGAASYFGGRRPEDGLIQWDREDSLGAYHMVRALTRPYPGAFSTLADGRRLTIWRAHPLPEKAVPRAEPGTLMEDPEGYVLVRCMAGALRILEAELDGRCGHPLDLGLGDMRGQLLG</sequence>
<name>D1B8B3_THEAS</name>
<proteinExistence type="predicted"/>
<protein>
    <submittedName>
        <fullName evidence="3">Formyl transferase domain protein</fullName>
    </submittedName>
</protein>
<dbReference type="PANTHER" id="PTHR11138:SF5">
    <property type="entry name" value="METHIONYL-TRNA FORMYLTRANSFERASE, MITOCHONDRIAL"/>
    <property type="match status" value="1"/>
</dbReference>
<feature type="domain" description="Formyl transferase C-terminal" evidence="2">
    <location>
        <begin position="204"/>
        <end position="290"/>
    </location>
</feature>
<keyword evidence="4" id="KW-1185">Reference proteome</keyword>
<organism evidence="3 4">
    <name type="scientific">Thermanaerovibrio acidaminovorans (strain ATCC 49978 / DSM 6589 / Su883)</name>
    <name type="common">Selenomonas acidaminovorans</name>
    <dbReference type="NCBI Taxonomy" id="525903"/>
    <lineage>
        <taxon>Bacteria</taxon>
        <taxon>Thermotogati</taxon>
        <taxon>Synergistota</taxon>
        <taxon>Synergistia</taxon>
        <taxon>Synergistales</taxon>
        <taxon>Synergistaceae</taxon>
        <taxon>Thermanaerovibrio</taxon>
    </lineage>
</organism>
<dbReference type="SUPFAM" id="SSF50486">
    <property type="entry name" value="FMT C-terminal domain-like"/>
    <property type="match status" value="1"/>
</dbReference>
<evidence type="ECO:0000313" key="3">
    <source>
        <dbReference type="EMBL" id="ACZ18516.1"/>
    </source>
</evidence>